<keyword evidence="5" id="KW-1185">Reference proteome</keyword>
<comment type="caution">
    <text evidence="4">The sequence shown here is derived from an EMBL/GenBank/DDBJ whole genome shotgun (WGS) entry which is preliminary data.</text>
</comment>
<evidence type="ECO:0000256" key="1">
    <source>
        <dbReference type="SAM" id="Coils"/>
    </source>
</evidence>
<evidence type="ECO:0000256" key="2">
    <source>
        <dbReference type="SAM" id="MobiDB-lite"/>
    </source>
</evidence>
<evidence type="ECO:0000313" key="4">
    <source>
        <dbReference type="EMBL" id="KAJ9171027.1"/>
    </source>
</evidence>
<dbReference type="InterPro" id="IPR059080">
    <property type="entry name" value="WHD_PTC1"/>
</dbReference>
<dbReference type="PANTHER" id="PTHR46740">
    <property type="entry name" value="PROTEIN DYAD"/>
    <property type="match status" value="1"/>
</dbReference>
<dbReference type="Pfam" id="PF25874">
    <property type="entry name" value="WHD_plant_repro"/>
    <property type="match status" value="1"/>
</dbReference>
<feature type="coiled-coil region" evidence="1">
    <location>
        <begin position="347"/>
        <end position="374"/>
    </location>
</feature>
<protein>
    <recommendedName>
        <fullName evidence="3">PTC1-like winged helix-turn-helix domain-containing protein</fullName>
    </recommendedName>
</protein>
<evidence type="ECO:0000259" key="3">
    <source>
        <dbReference type="Pfam" id="PF25874"/>
    </source>
</evidence>
<evidence type="ECO:0000313" key="5">
    <source>
        <dbReference type="Proteomes" id="UP001174677"/>
    </source>
</evidence>
<organism evidence="4 5">
    <name type="scientific">Hevea brasiliensis</name>
    <name type="common">Para rubber tree</name>
    <name type="synonym">Siphonia brasiliensis</name>
    <dbReference type="NCBI Taxonomy" id="3981"/>
    <lineage>
        <taxon>Eukaryota</taxon>
        <taxon>Viridiplantae</taxon>
        <taxon>Streptophyta</taxon>
        <taxon>Embryophyta</taxon>
        <taxon>Tracheophyta</taxon>
        <taxon>Spermatophyta</taxon>
        <taxon>Magnoliopsida</taxon>
        <taxon>eudicotyledons</taxon>
        <taxon>Gunneridae</taxon>
        <taxon>Pentapetalae</taxon>
        <taxon>rosids</taxon>
        <taxon>fabids</taxon>
        <taxon>Malpighiales</taxon>
        <taxon>Euphorbiaceae</taxon>
        <taxon>Crotonoideae</taxon>
        <taxon>Micrandreae</taxon>
        <taxon>Hevea</taxon>
    </lineage>
</organism>
<accession>A0ABQ9LUX0</accession>
<keyword evidence="1" id="KW-0175">Coiled coil</keyword>
<dbReference type="EMBL" id="JARPOI010000010">
    <property type="protein sequence ID" value="KAJ9171027.1"/>
    <property type="molecule type" value="Genomic_DNA"/>
</dbReference>
<dbReference type="PANTHER" id="PTHR46740:SF1">
    <property type="entry name" value="DYAD PROTEIN"/>
    <property type="match status" value="1"/>
</dbReference>
<reference evidence="4 5" key="1">
    <citation type="journal article" date="2023" name="Plant Biotechnol. J.">
        <title>Chromosome-level wild Hevea brasiliensis genome provides new tools for genomic-assisted breeding and valuable loci to elevate rubber yield.</title>
        <authorList>
            <person name="Cheng H."/>
            <person name="Song X."/>
            <person name="Hu Y."/>
            <person name="Wu T."/>
            <person name="Yang Q."/>
            <person name="An Z."/>
            <person name="Feng S."/>
            <person name="Deng Z."/>
            <person name="Wu W."/>
            <person name="Zeng X."/>
            <person name="Tu M."/>
            <person name="Wang X."/>
            <person name="Huang H."/>
        </authorList>
    </citation>
    <scope>NUCLEOTIDE SEQUENCE [LARGE SCALE GENOMIC DNA]</scope>
    <source>
        <strain evidence="4">MT/VB/25A 57/8</strain>
    </source>
</reference>
<gene>
    <name evidence="4" type="ORF">P3X46_019080</name>
</gene>
<feature type="region of interest" description="Disordered" evidence="2">
    <location>
        <begin position="193"/>
        <end position="217"/>
    </location>
</feature>
<feature type="compositionally biased region" description="Basic and acidic residues" evidence="2">
    <location>
        <begin position="197"/>
        <end position="217"/>
    </location>
</feature>
<feature type="domain" description="PTC1-like winged helix-turn-helix" evidence="3">
    <location>
        <begin position="226"/>
        <end position="308"/>
    </location>
</feature>
<dbReference type="InterPro" id="IPR044221">
    <property type="entry name" value="DYAD/AMEIOTIC1"/>
</dbReference>
<dbReference type="Proteomes" id="UP001174677">
    <property type="component" value="Chromosome 10"/>
</dbReference>
<proteinExistence type="predicted"/>
<name>A0ABQ9LUX0_HEVBR</name>
<sequence length="596" mass="67993">MPATRFSIITLFETAATEDYKQALQITSWDFLCVTLLPFSLSASLPTVSAHSSFSPKTPKNPPLRSLHKGTILLLEHWLLDYENVSLMSRTYKGASERYESCERQDETTKKGLCLLELRRTGMVQWGVCGPVALVDQCEGDKPQISSSCVKEEQMDDDEAVTAASLVSPKLQKRRRLNLCQLREARAARCLRQGQTDSHKQIKHENPFPCKKDNSSSRKKENFIDRWSKERYKLAEKRMLEVMKAEGAVFEKPISRPVLRVAARKHIPDTGLLDHLLKHIDGKVAPGGSERFRRCYNTQGVMEYWLESADLVKIKHEAGLPDPNWVPPSWWKPGGDVVRESVSAGELTLLKEEVAKLKRDMNELLLKNQEQNRVDSVEEMHKELMKWRSKTDQCLMEISSSLSGMQDMYQELMMWKSKAEQQLMEISNSVSSLQASKQCTTFSPVSERWEDWLESTNLDNIKGEDFTPWLGSTDLVNVGQDAPLQECSALQPWLKSCDSPSRDPICARELELLKEEMAKVKRDVQYLLPKRMEDAQASVTPDSSATNSLKFDLDNPFLLFQEMFKELVKWKAKVEEQMLEISNSVSTLQASKQYAA</sequence>